<feature type="non-terminal residue" evidence="2">
    <location>
        <position position="79"/>
    </location>
</feature>
<proteinExistence type="predicted"/>
<reference evidence="2" key="1">
    <citation type="submission" date="2021-03" db="EMBL/GenBank/DDBJ databases">
        <authorList>
            <person name="Tran Van P."/>
        </authorList>
    </citation>
    <scope>NUCLEOTIDE SEQUENCE</scope>
</reference>
<dbReference type="Proteomes" id="UP001153148">
    <property type="component" value="Unassembled WGS sequence"/>
</dbReference>
<keyword evidence="3" id="KW-1185">Reference proteome</keyword>
<comment type="caution">
    <text evidence="2">The sequence shown here is derived from an EMBL/GenBank/DDBJ whole genome shotgun (WGS) entry which is preliminary data.</text>
</comment>
<gene>
    <name evidence="2" type="ORF">TPAB3V08_LOCUS5345</name>
</gene>
<feature type="chain" id="PRO_5046531505" evidence="1">
    <location>
        <begin position="25"/>
        <end position="79"/>
    </location>
</feature>
<accession>A0ABN7NVS0</accession>
<name>A0ABN7NVS0_TIMPD</name>
<organism evidence="2 3">
    <name type="scientific">Timema podura</name>
    <name type="common">Walking stick</name>
    <dbReference type="NCBI Taxonomy" id="61482"/>
    <lineage>
        <taxon>Eukaryota</taxon>
        <taxon>Metazoa</taxon>
        <taxon>Ecdysozoa</taxon>
        <taxon>Arthropoda</taxon>
        <taxon>Hexapoda</taxon>
        <taxon>Insecta</taxon>
        <taxon>Pterygota</taxon>
        <taxon>Neoptera</taxon>
        <taxon>Polyneoptera</taxon>
        <taxon>Phasmatodea</taxon>
        <taxon>Timematodea</taxon>
        <taxon>Timematoidea</taxon>
        <taxon>Timematidae</taxon>
        <taxon>Timema</taxon>
    </lineage>
</organism>
<protein>
    <submittedName>
        <fullName evidence="2">Uncharacterized protein</fullName>
    </submittedName>
</protein>
<evidence type="ECO:0000256" key="1">
    <source>
        <dbReference type="SAM" id="SignalP"/>
    </source>
</evidence>
<keyword evidence="1" id="KW-0732">Signal</keyword>
<evidence type="ECO:0000313" key="3">
    <source>
        <dbReference type="Proteomes" id="UP001153148"/>
    </source>
</evidence>
<feature type="signal peptide" evidence="1">
    <location>
        <begin position="1"/>
        <end position="24"/>
    </location>
</feature>
<dbReference type="EMBL" id="CAJPIN010007169">
    <property type="protein sequence ID" value="CAG2058374.1"/>
    <property type="molecule type" value="Genomic_DNA"/>
</dbReference>
<sequence>MITFRRRAACLADFLVLVQGVVTALDNSIFSTSLTFNEILPEDPKLYDKMRPPKKDGSPTVVFFHVTVMGLDSIDENAM</sequence>
<evidence type="ECO:0000313" key="2">
    <source>
        <dbReference type="EMBL" id="CAG2058374.1"/>
    </source>
</evidence>